<dbReference type="EMBL" id="ADVG01000001">
    <property type="protein sequence ID" value="EFH89269.1"/>
    <property type="molecule type" value="Genomic_DNA"/>
</dbReference>
<sequence length="97" mass="10829">MKPWDYHTNQYATALSDLLHHLIHERGYSNIRYTNGVNEPDSKLPSFQDWEAFNLPVAASKQGKNGELVTQVPANSLVMLTSLDTGPDYVDPTSPNV</sequence>
<proteinExistence type="predicted"/>
<reference evidence="1 2" key="1">
    <citation type="journal article" date="2011" name="Stand. Genomic Sci.">
        <title>Non-contiguous finished genome sequence and contextual data of the filamentous soil bacterium Ktedonobacter racemifer type strain (SOSP1-21).</title>
        <authorList>
            <person name="Chang Y.J."/>
            <person name="Land M."/>
            <person name="Hauser L."/>
            <person name="Chertkov O."/>
            <person name="Del Rio T.G."/>
            <person name="Nolan M."/>
            <person name="Copeland A."/>
            <person name="Tice H."/>
            <person name="Cheng J.F."/>
            <person name="Lucas S."/>
            <person name="Han C."/>
            <person name="Goodwin L."/>
            <person name="Pitluck S."/>
            <person name="Ivanova N."/>
            <person name="Ovchinikova G."/>
            <person name="Pati A."/>
            <person name="Chen A."/>
            <person name="Palaniappan K."/>
            <person name="Mavromatis K."/>
            <person name="Liolios K."/>
            <person name="Brettin T."/>
            <person name="Fiebig A."/>
            <person name="Rohde M."/>
            <person name="Abt B."/>
            <person name="Goker M."/>
            <person name="Detter J.C."/>
            <person name="Woyke T."/>
            <person name="Bristow J."/>
            <person name="Eisen J.A."/>
            <person name="Markowitz V."/>
            <person name="Hugenholtz P."/>
            <person name="Kyrpides N.C."/>
            <person name="Klenk H.P."/>
            <person name="Lapidus A."/>
        </authorList>
    </citation>
    <scope>NUCLEOTIDE SEQUENCE [LARGE SCALE GENOMIC DNA]</scope>
    <source>
        <strain evidence="2">DSM 44963</strain>
    </source>
</reference>
<name>D6TIL2_KTERA</name>
<dbReference type="RefSeq" id="WP_007905749.1">
    <property type="nucleotide sequence ID" value="NZ_ADVG01000001.1"/>
</dbReference>
<comment type="caution">
    <text evidence="1">The sequence shown here is derived from an EMBL/GenBank/DDBJ whole genome shotgun (WGS) entry which is preliminary data.</text>
</comment>
<dbReference type="InParanoid" id="D6TIL2"/>
<dbReference type="Proteomes" id="UP000004508">
    <property type="component" value="Unassembled WGS sequence"/>
</dbReference>
<protein>
    <submittedName>
        <fullName evidence="1">Uncharacterized protein</fullName>
    </submittedName>
</protein>
<gene>
    <name evidence="1" type="ORF">Krac_10814</name>
</gene>
<evidence type="ECO:0000313" key="2">
    <source>
        <dbReference type="Proteomes" id="UP000004508"/>
    </source>
</evidence>
<dbReference type="AlphaFoldDB" id="D6TIL2"/>
<organism evidence="1 2">
    <name type="scientific">Ktedonobacter racemifer DSM 44963</name>
    <dbReference type="NCBI Taxonomy" id="485913"/>
    <lineage>
        <taxon>Bacteria</taxon>
        <taxon>Bacillati</taxon>
        <taxon>Chloroflexota</taxon>
        <taxon>Ktedonobacteria</taxon>
        <taxon>Ktedonobacterales</taxon>
        <taxon>Ktedonobacteraceae</taxon>
        <taxon>Ktedonobacter</taxon>
    </lineage>
</organism>
<evidence type="ECO:0000313" key="1">
    <source>
        <dbReference type="EMBL" id="EFH89269.1"/>
    </source>
</evidence>
<accession>D6TIL2</accession>
<keyword evidence="2" id="KW-1185">Reference proteome</keyword>